<feature type="signal peptide" evidence="2">
    <location>
        <begin position="1"/>
        <end position="27"/>
    </location>
</feature>
<sequence>MSSDRLMSRSFWIFYLGLTIELHETLTSCFWNGMEDLARTPPFVRLNHLIHRESSAEHADGIENMLGALGELGAGLMSLIDSILKIIIHGLSPSSRSQSPSFTSGRSKIDHLVETKTTNSAIIRATQNAISTFVRAELFSDLLSTNREDVGLIDSEAERLKSGLVFSKATSLCVLNQLTSLSDRREDGNEIRHEGEEERIGLVLRTIIDYALGAGAEKAREIVGTIIGRLIPDPPFSSLSSTVSTSNSSSIGWGAWDRILYDNSIHMSFLILILTSTSPSIQPFFNKIRLFPSLSTKSFDLSSPSLSPSVLQTNDDDVGVELVGKASSTSILEWMFASPTSSLDTAIGSISQTTSIITSNPLDGPISSIVPLAPTMTTTSTMTATAVPTPVGTMAAATVGGMLSVPIQRTSKTYRQNEFRSSRSSTLTLPPGAPLTVSPDPSGTVLGGSIGPGGGLGVGMIGSGGVVQKVNASRAPSKHVDEFELEIELESQRKRESGESRKMN</sequence>
<evidence type="ECO:0000256" key="1">
    <source>
        <dbReference type="SAM" id="MobiDB-lite"/>
    </source>
</evidence>
<dbReference type="EMBL" id="LN483157">
    <property type="protein sequence ID" value="CED83977.1"/>
    <property type="molecule type" value="Genomic_DNA"/>
</dbReference>
<reference evidence="3" key="1">
    <citation type="submission" date="2014-08" db="EMBL/GenBank/DDBJ databases">
        <authorList>
            <person name="Sharma Rahul"/>
            <person name="Thines Marco"/>
        </authorList>
    </citation>
    <scope>NUCLEOTIDE SEQUENCE</scope>
</reference>
<accession>A0A0F7SPB1</accession>
<feature type="chain" id="PRO_5002522133" evidence="2">
    <location>
        <begin position="28"/>
        <end position="504"/>
    </location>
</feature>
<name>A0A0F7SPB1_PHARH</name>
<dbReference type="AlphaFoldDB" id="A0A0F7SPB1"/>
<evidence type="ECO:0000313" key="3">
    <source>
        <dbReference type="EMBL" id="CED83977.1"/>
    </source>
</evidence>
<organism evidence="3">
    <name type="scientific">Phaffia rhodozyma</name>
    <name type="common">Yeast</name>
    <name type="synonym">Xanthophyllomyces dendrorhous</name>
    <dbReference type="NCBI Taxonomy" id="264483"/>
    <lineage>
        <taxon>Eukaryota</taxon>
        <taxon>Fungi</taxon>
        <taxon>Dikarya</taxon>
        <taxon>Basidiomycota</taxon>
        <taxon>Agaricomycotina</taxon>
        <taxon>Tremellomycetes</taxon>
        <taxon>Cystofilobasidiales</taxon>
        <taxon>Mrakiaceae</taxon>
        <taxon>Phaffia</taxon>
    </lineage>
</organism>
<protein>
    <submittedName>
        <fullName evidence="3">Uncharacterized protein</fullName>
    </submittedName>
</protein>
<evidence type="ECO:0000256" key="2">
    <source>
        <dbReference type="SAM" id="SignalP"/>
    </source>
</evidence>
<keyword evidence="2" id="KW-0732">Signal</keyword>
<proteinExistence type="predicted"/>
<feature type="region of interest" description="Disordered" evidence="1">
    <location>
        <begin position="420"/>
        <end position="441"/>
    </location>
</feature>